<reference evidence="1" key="1">
    <citation type="submission" date="2023-07" db="EMBL/GenBank/DDBJ databases">
        <title>draft genome sequence of fig (Ficus carica).</title>
        <authorList>
            <person name="Takahashi T."/>
            <person name="Nishimura K."/>
        </authorList>
    </citation>
    <scope>NUCLEOTIDE SEQUENCE</scope>
</reference>
<comment type="caution">
    <text evidence="1">The sequence shown here is derived from an EMBL/GenBank/DDBJ whole genome shotgun (WGS) entry which is preliminary data.</text>
</comment>
<name>A0AA88AZY0_FICCA</name>
<gene>
    <name evidence="1" type="ORF">TIFTF001_023237</name>
</gene>
<protein>
    <submittedName>
        <fullName evidence="1">Uncharacterized protein</fullName>
    </submittedName>
</protein>
<dbReference type="EMBL" id="BTGU01000049">
    <property type="protein sequence ID" value="GMN54111.1"/>
    <property type="molecule type" value="Genomic_DNA"/>
</dbReference>
<evidence type="ECO:0000313" key="2">
    <source>
        <dbReference type="Proteomes" id="UP001187192"/>
    </source>
</evidence>
<evidence type="ECO:0000313" key="1">
    <source>
        <dbReference type="EMBL" id="GMN54111.1"/>
    </source>
</evidence>
<dbReference type="AlphaFoldDB" id="A0AA88AZY0"/>
<keyword evidence="2" id="KW-1185">Reference proteome</keyword>
<sequence length="132" mass="14582">MGLSSLTWSLIWLTDIELNISSIVVQQLPSAWNASTIGALYVETIQAFHVWVRVRLCLGIVALNGAGIIASSHRKAVFANRHVAYIRHHVDPCDSISIARWDFHEFLALGSRLFDSTVGSLGFTSNGWRSTS</sequence>
<proteinExistence type="predicted"/>
<organism evidence="1 2">
    <name type="scientific">Ficus carica</name>
    <name type="common">Common fig</name>
    <dbReference type="NCBI Taxonomy" id="3494"/>
    <lineage>
        <taxon>Eukaryota</taxon>
        <taxon>Viridiplantae</taxon>
        <taxon>Streptophyta</taxon>
        <taxon>Embryophyta</taxon>
        <taxon>Tracheophyta</taxon>
        <taxon>Spermatophyta</taxon>
        <taxon>Magnoliopsida</taxon>
        <taxon>eudicotyledons</taxon>
        <taxon>Gunneridae</taxon>
        <taxon>Pentapetalae</taxon>
        <taxon>rosids</taxon>
        <taxon>fabids</taxon>
        <taxon>Rosales</taxon>
        <taxon>Moraceae</taxon>
        <taxon>Ficeae</taxon>
        <taxon>Ficus</taxon>
    </lineage>
</organism>
<dbReference type="Proteomes" id="UP001187192">
    <property type="component" value="Unassembled WGS sequence"/>
</dbReference>
<accession>A0AA88AZY0</accession>